<dbReference type="Gene3D" id="3.40.640.10">
    <property type="entry name" value="Type I PLP-dependent aspartate aminotransferase-like (Major domain)"/>
    <property type="match status" value="2"/>
</dbReference>
<comment type="function">
    <text evidence="7">The glycine cleavage system catalyzes the degradation of glycine.</text>
</comment>
<dbReference type="GO" id="GO:0019464">
    <property type="term" value="P:glycine decarboxylation via glycine cleavage system"/>
    <property type="evidence" value="ECO:0007669"/>
    <property type="project" value="TreeGrafter"/>
</dbReference>
<feature type="domain" description="Glycine cleavage system P-protein N-terminal" evidence="8">
    <location>
        <begin position="55"/>
        <end position="486"/>
    </location>
</feature>
<organism evidence="10 11">
    <name type="scientific">Skeletonema marinoi</name>
    <dbReference type="NCBI Taxonomy" id="267567"/>
    <lineage>
        <taxon>Eukaryota</taxon>
        <taxon>Sar</taxon>
        <taxon>Stramenopiles</taxon>
        <taxon>Ochrophyta</taxon>
        <taxon>Bacillariophyta</taxon>
        <taxon>Coscinodiscophyceae</taxon>
        <taxon>Thalassiosirophycidae</taxon>
        <taxon>Thalassiosirales</taxon>
        <taxon>Skeletonemataceae</taxon>
        <taxon>Skeletonema</taxon>
        <taxon>Skeletonema marinoi-dohrnii complex</taxon>
    </lineage>
</organism>
<proteinExistence type="inferred from homology"/>
<dbReference type="GO" id="GO:0004375">
    <property type="term" value="F:glycine dehydrogenase (decarboxylating) activity"/>
    <property type="evidence" value="ECO:0007669"/>
    <property type="project" value="UniProtKB-UniRule"/>
</dbReference>
<dbReference type="InterPro" id="IPR003437">
    <property type="entry name" value="GcvP"/>
</dbReference>
<dbReference type="PANTHER" id="PTHR11773:SF1">
    <property type="entry name" value="GLYCINE DEHYDROGENASE (DECARBOXYLATING), MITOCHONDRIAL"/>
    <property type="match status" value="1"/>
</dbReference>
<keyword evidence="7" id="KW-0496">Mitochondrion</keyword>
<dbReference type="InterPro" id="IPR018247">
    <property type="entry name" value="EF_Hand_1_Ca_BS"/>
</dbReference>
<dbReference type="InterPro" id="IPR020581">
    <property type="entry name" value="GDC_P"/>
</dbReference>
<comment type="similarity">
    <text evidence="2 7">Belongs to the GcvP family.</text>
</comment>
<accession>A0AAD8Y1D3</accession>
<evidence type="ECO:0000256" key="7">
    <source>
        <dbReference type="RuleBase" id="RU364056"/>
    </source>
</evidence>
<dbReference type="AlphaFoldDB" id="A0AAD8Y1D3"/>
<dbReference type="EMBL" id="JATAAI010000025">
    <property type="protein sequence ID" value="KAK1737612.1"/>
    <property type="molecule type" value="Genomic_DNA"/>
</dbReference>
<protein>
    <recommendedName>
        <fullName evidence="7">Glycine cleavage system P protein</fullName>
        <ecNumber evidence="7">1.4.4.2</ecNumber>
    </recommendedName>
</protein>
<comment type="caution">
    <text evidence="10">The sequence shown here is derived from an EMBL/GenBank/DDBJ whole genome shotgun (WGS) entry which is preliminary data.</text>
</comment>
<dbReference type="HAMAP" id="MF_00711">
    <property type="entry name" value="GcvP"/>
    <property type="match status" value="1"/>
</dbReference>
<dbReference type="FunFam" id="3.40.640.10:FF:000005">
    <property type="entry name" value="Glycine dehydrogenase (decarboxylating), mitochondrial"/>
    <property type="match status" value="1"/>
</dbReference>
<dbReference type="InterPro" id="IPR049315">
    <property type="entry name" value="GDC-P_N"/>
</dbReference>
<keyword evidence="11" id="KW-1185">Reference proteome</keyword>
<dbReference type="PROSITE" id="PS00018">
    <property type="entry name" value="EF_HAND_1"/>
    <property type="match status" value="1"/>
</dbReference>
<dbReference type="InterPro" id="IPR015424">
    <property type="entry name" value="PyrdxlP-dep_Trfase"/>
</dbReference>
<dbReference type="SUPFAM" id="SSF53383">
    <property type="entry name" value="PLP-dependent transferases"/>
    <property type="match status" value="2"/>
</dbReference>
<evidence type="ECO:0000259" key="8">
    <source>
        <dbReference type="Pfam" id="PF02347"/>
    </source>
</evidence>
<dbReference type="GO" id="GO:0030170">
    <property type="term" value="F:pyridoxal phosphate binding"/>
    <property type="evidence" value="ECO:0007669"/>
    <property type="project" value="TreeGrafter"/>
</dbReference>
<evidence type="ECO:0000313" key="10">
    <source>
        <dbReference type="EMBL" id="KAK1737612.1"/>
    </source>
</evidence>
<dbReference type="PANTHER" id="PTHR11773">
    <property type="entry name" value="GLYCINE DEHYDROGENASE, DECARBOXYLATING"/>
    <property type="match status" value="1"/>
</dbReference>
<evidence type="ECO:0000256" key="1">
    <source>
        <dbReference type="ARBA" id="ARBA00001933"/>
    </source>
</evidence>
<dbReference type="GO" id="GO:0005960">
    <property type="term" value="C:glycine cleavage complex"/>
    <property type="evidence" value="ECO:0007669"/>
    <property type="project" value="TreeGrafter"/>
</dbReference>
<name>A0AAD8Y1D3_9STRA</name>
<keyword evidence="4 7" id="KW-0560">Oxidoreductase</keyword>
<dbReference type="InterPro" id="IPR015422">
    <property type="entry name" value="PyrdxlP-dep_Trfase_small"/>
</dbReference>
<dbReference type="Gene3D" id="3.90.1150.10">
    <property type="entry name" value="Aspartate Aminotransferase, domain 1"/>
    <property type="match status" value="2"/>
</dbReference>
<gene>
    <name evidence="10" type="ORF">QTG54_011898</name>
</gene>
<evidence type="ECO:0000256" key="4">
    <source>
        <dbReference type="ARBA" id="ARBA00023002"/>
    </source>
</evidence>
<evidence type="ECO:0000256" key="3">
    <source>
        <dbReference type="ARBA" id="ARBA00022898"/>
    </source>
</evidence>
<comment type="catalytic activity">
    <reaction evidence="5 7">
        <text>N(6)-[(R)-lipoyl]-L-lysyl-[glycine-cleavage complex H protein] + glycine + H(+) = N(6)-[(R)-S(8)-aminomethyldihydrolipoyl]-L-lysyl-[glycine-cleavage complex H protein] + CO2</text>
        <dbReference type="Rhea" id="RHEA:24304"/>
        <dbReference type="Rhea" id="RHEA-COMP:10494"/>
        <dbReference type="Rhea" id="RHEA-COMP:10495"/>
        <dbReference type="ChEBI" id="CHEBI:15378"/>
        <dbReference type="ChEBI" id="CHEBI:16526"/>
        <dbReference type="ChEBI" id="CHEBI:57305"/>
        <dbReference type="ChEBI" id="CHEBI:83099"/>
        <dbReference type="ChEBI" id="CHEBI:83143"/>
        <dbReference type="EC" id="1.4.4.2"/>
    </reaction>
</comment>
<evidence type="ECO:0000259" key="9">
    <source>
        <dbReference type="Pfam" id="PF21478"/>
    </source>
</evidence>
<dbReference type="Pfam" id="PF21478">
    <property type="entry name" value="GcvP2_C"/>
    <property type="match status" value="1"/>
</dbReference>
<dbReference type="EC" id="1.4.4.2" evidence="7"/>
<dbReference type="InterPro" id="IPR049316">
    <property type="entry name" value="GDC-P_C"/>
</dbReference>
<comment type="subcellular location">
    <subcellularLocation>
        <location evidence="7">Mitochondrion</location>
    </subcellularLocation>
</comment>
<evidence type="ECO:0000256" key="6">
    <source>
        <dbReference type="PIRSR" id="PIRSR603437-50"/>
    </source>
</evidence>
<dbReference type="Pfam" id="PF02347">
    <property type="entry name" value="GDC-P"/>
    <property type="match status" value="2"/>
</dbReference>
<dbReference type="NCBIfam" id="TIGR00461">
    <property type="entry name" value="gcvP"/>
    <property type="match status" value="1"/>
</dbReference>
<feature type="modified residue" description="N6-(pyridoxal phosphate)lysine" evidence="6">
    <location>
        <position position="751"/>
    </location>
</feature>
<dbReference type="GO" id="GO:0005739">
    <property type="term" value="C:mitochondrion"/>
    <property type="evidence" value="ECO:0007669"/>
    <property type="project" value="UniProtKB-SubCell"/>
</dbReference>
<comment type="cofactor">
    <cofactor evidence="1 6 7">
        <name>pyridoxal 5'-phosphate</name>
        <dbReference type="ChEBI" id="CHEBI:597326"/>
    </cofactor>
</comment>
<dbReference type="NCBIfam" id="NF003346">
    <property type="entry name" value="PRK04366.1"/>
    <property type="match status" value="1"/>
</dbReference>
<keyword evidence="7" id="KW-0809">Transit peptide</keyword>
<feature type="domain" description="Glycine cleavage system P-protein N-terminal" evidence="8">
    <location>
        <begin position="522"/>
        <end position="780"/>
    </location>
</feature>
<evidence type="ECO:0000313" key="11">
    <source>
        <dbReference type="Proteomes" id="UP001224775"/>
    </source>
</evidence>
<dbReference type="FunFam" id="3.90.1150.10:FF:000007">
    <property type="entry name" value="Glycine dehydrogenase (decarboxylating), mitochondrial"/>
    <property type="match status" value="1"/>
</dbReference>
<sequence>MILSSTIRRSPQVLRRLLLNSGSIRQQQNPLLRRGIHATSVVNGDALDMADTFSRRHVGPSDDDTKLMLQSIGLSSLDELVKSTVPSNILSSKPLNLAPALTESEALSKIKTMADKNKVMKSYIGMGYYDTIVPNVILRNMLENPGWYTAYTPYQAEIAQGRLEMLLNFQTLCSDLTGLSMSVSSLLDESTAAAEAMQMCYSLKGKKNKKNKFFVSKDVHPQTISLIQTRAEVIGIEVIVGEHSSSEVDSGEYCGAIVQYPNTYGSVESPGESYADFTKRAHEGNAMVICATDLMALTKLAPPASWGADIAVGSAQRFGVPMGFGGPHAGFLSTSDKYSRKMPARIIGVTIDSDGKPCLRMAMQTREQHIRRDKATSNICTAQALLANMAASYAVYHGPEGLKNISGRIHALTRVAHRELGNAGFGVMDAQFFDTFTVDVSTKGMTAAQVQEGAASVGANVRVIDENTVGISMGEGITRDDVATLLSGAFGIVNPDVTADMSLMEVDPSVARDSEILTHPIFRQHHSETQMLRYLKTLENRDLALNHSMISLGSCTMKLNATSEMLPVTWSGFCDIHPFAPHDQVQGYHEMIEDLNKDLAEITGFAAVSAQPNSGATGEYAGLLAIKNYLAASGQGHRNVCLIPKSAHGTNPASAAMAGMKVVVVDNDANGNVDVDDLTAKIEKHRENIAAFMVTYPSTFGVFEEKIVEIIDMVHDAGGQVYMDGANMNAQVGLTSPGLIGADVCHLNLHKTFCIPHGGGGPGVGSIGVAAHLAPFLPGHSVDPEAAGKLCGSDLCVPKAEGAVAGAPFGSAAILPISWMYIKMNGYEGLKKSTEVAILNANYMAARLNGAFDVLFVGKNGQCAHEFILDLRPLKAVTGVTEEDVAKRLQDYGFHSPTMSWPVAGTLMVEPTESEDLAELDRFCDAMLSIRAEIDDVGSGRISIEDSPLRNAPHTVDDILSEKWDKKYSKETGAYPAPWIRANKFWPSCGRVDNVYGDRNLVCTCPPLSAYEDDEDDVKKVA</sequence>
<evidence type="ECO:0000256" key="5">
    <source>
        <dbReference type="ARBA" id="ARBA00049026"/>
    </source>
</evidence>
<dbReference type="Proteomes" id="UP001224775">
    <property type="component" value="Unassembled WGS sequence"/>
</dbReference>
<feature type="domain" description="Glycine dehydrogenase C-terminal" evidence="9">
    <location>
        <begin position="833"/>
        <end position="954"/>
    </location>
</feature>
<keyword evidence="3 6" id="KW-0663">Pyridoxal phosphate</keyword>
<dbReference type="InterPro" id="IPR015421">
    <property type="entry name" value="PyrdxlP-dep_Trfase_major"/>
</dbReference>
<reference evidence="10" key="1">
    <citation type="submission" date="2023-06" db="EMBL/GenBank/DDBJ databases">
        <title>Survivors Of The Sea: Transcriptome response of Skeletonema marinoi to long-term dormancy.</title>
        <authorList>
            <person name="Pinder M.I.M."/>
            <person name="Kourtchenko O."/>
            <person name="Robertson E.K."/>
            <person name="Larsson T."/>
            <person name="Maumus F."/>
            <person name="Osuna-Cruz C.M."/>
            <person name="Vancaester E."/>
            <person name="Stenow R."/>
            <person name="Vandepoele K."/>
            <person name="Ploug H."/>
            <person name="Bruchert V."/>
            <person name="Godhe A."/>
            <person name="Topel M."/>
        </authorList>
    </citation>
    <scope>NUCLEOTIDE SEQUENCE</scope>
    <source>
        <strain evidence="10">R05AC</strain>
    </source>
</reference>
<dbReference type="CDD" id="cd00613">
    <property type="entry name" value="GDC-P"/>
    <property type="match status" value="2"/>
</dbReference>
<dbReference type="FunFam" id="3.40.640.10:FF:000007">
    <property type="entry name" value="glycine dehydrogenase (Decarboxylating), mitochondrial"/>
    <property type="match status" value="1"/>
</dbReference>
<comment type="subunit">
    <text evidence="7">The glycine cleavage system is composed of four proteins: P, T, L and H.</text>
</comment>
<dbReference type="GO" id="GO:0016594">
    <property type="term" value="F:glycine binding"/>
    <property type="evidence" value="ECO:0007669"/>
    <property type="project" value="TreeGrafter"/>
</dbReference>
<evidence type="ECO:0000256" key="2">
    <source>
        <dbReference type="ARBA" id="ARBA00010756"/>
    </source>
</evidence>